<evidence type="ECO:0000313" key="2">
    <source>
        <dbReference type="Proteomes" id="UP000554482"/>
    </source>
</evidence>
<dbReference type="Proteomes" id="UP000554482">
    <property type="component" value="Unassembled WGS sequence"/>
</dbReference>
<sequence>MTDDGYINFCFKDNGTFYIVKDQKSRNSDCFEHTSTRSRRKLIYEEEDVNYLEEDGVYLEASSERESYFEDDEKVGDEESVYFDPESPFTEISEEQYYKNEYHPAISHKSSTSNDSTSSFAFPVLNKAWSGSPIKMPRKAGISPKIYAKQKFTTLINNKLHMFIYFIVEVYLYKEKLD</sequence>
<reference evidence="1 2" key="1">
    <citation type="submission" date="2020-06" db="EMBL/GenBank/DDBJ databases">
        <title>Transcriptomic and genomic resources for Thalictrum thalictroides and T. hernandezii: Facilitating candidate gene discovery in an emerging model plant lineage.</title>
        <authorList>
            <person name="Arias T."/>
            <person name="Riano-Pachon D.M."/>
            <person name="Di Stilio V.S."/>
        </authorList>
    </citation>
    <scope>NUCLEOTIDE SEQUENCE [LARGE SCALE GENOMIC DNA]</scope>
    <source>
        <strain evidence="2">cv. WT478/WT964</strain>
        <tissue evidence="1">Leaves</tissue>
    </source>
</reference>
<comment type="caution">
    <text evidence="1">The sequence shown here is derived from an EMBL/GenBank/DDBJ whole genome shotgun (WGS) entry which is preliminary data.</text>
</comment>
<name>A0A7J6WVN3_THATH</name>
<dbReference type="AlphaFoldDB" id="A0A7J6WVN3"/>
<proteinExistence type="predicted"/>
<dbReference type="EMBL" id="JABWDY010009865">
    <property type="protein sequence ID" value="KAF5201113.1"/>
    <property type="molecule type" value="Genomic_DNA"/>
</dbReference>
<evidence type="ECO:0000313" key="1">
    <source>
        <dbReference type="EMBL" id="KAF5201113.1"/>
    </source>
</evidence>
<gene>
    <name evidence="1" type="ORF">FRX31_009294</name>
</gene>
<organism evidence="1 2">
    <name type="scientific">Thalictrum thalictroides</name>
    <name type="common">Rue-anemone</name>
    <name type="synonym">Anemone thalictroides</name>
    <dbReference type="NCBI Taxonomy" id="46969"/>
    <lineage>
        <taxon>Eukaryota</taxon>
        <taxon>Viridiplantae</taxon>
        <taxon>Streptophyta</taxon>
        <taxon>Embryophyta</taxon>
        <taxon>Tracheophyta</taxon>
        <taxon>Spermatophyta</taxon>
        <taxon>Magnoliopsida</taxon>
        <taxon>Ranunculales</taxon>
        <taxon>Ranunculaceae</taxon>
        <taxon>Thalictroideae</taxon>
        <taxon>Thalictrum</taxon>
    </lineage>
</organism>
<dbReference type="OrthoDB" id="1911716at2759"/>
<protein>
    <submittedName>
        <fullName evidence="1">Uncharacterized protein</fullName>
    </submittedName>
</protein>
<keyword evidence="2" id="KW-1185">Reference proteome</keyword>
<accession>A0A7J6WVN3</accession>